<dbReference type="Gene3D" id="3.20.10.10">
    <property type="entry name" value="D-amino Acid Aminotransferase, subunit A, domain 2"/>
    <property type="match status" value="1"/>
</dbReference>
<evidence type="ECO:0000256" key="1">
    <source>
        <dbReference type="SAM" id="MobiDB-lite"/>
    </source>
</evidence>
<dbReference type="Gene3D" id="3.30.470.10">
    <property type="match status" value="1"/>
</dbReference>
<proteinExistence type="predicted"/>
<dbReference type="InterPro" id="IPR001544">
    <property type="entry name" value="Aminotrans_IV"/>
</dbReference>
<gene>
    <name evidence="2" type="ORF">UVI_02028700</name>
</gene>
<reference evidence="3" key="1">
    <citation type="journal article" date="2016" name="Genome Announc.">
        <title>Genome sequence of Ustilaginoidea virens IPU010, a rice pathogenic fungus causing false smut.</title>
        <authorList>
            <person name="Kumagai T."/>
            <person name="Ishii T."/>
            <person name="Terai G."/>
            <person name="Umemura M."/>
            <person name="Machida M."/>
            <person name="Asai K."/>
        </authorList>
    </citation>
    <scope>NUCLEOTIDE SEQUENCE [LARGE SCALE GENOMIC DNA]</scope>
    <source>
        <strain evidence="3">IPU010</strain>
    </source>
</reference>
<feature type="compositionally biased region" description="Polar residues" evidence="1">
    <location>
        <begin position="10"/>
        <end position="21"/>
    </location>
</feature>
<dbReference type="Pfam" id="PF01063">
    <property type="entry name" value="Aminotran_4"/>
    <property type="match status" value="1"/>
</dbReference>
<dbReference type="EMBL" id="BBTG02000012">
    <property type="protein sequence ID" value="GAO14716.1"/>
    <property type="molecule type" value="Genomic_DNA"/>
</dbReference>
<sequence>MHAQARAPQKSESVDPTSTTADYPPGTVTERTNTRAGCQSRCLARGIHFETLGNPLLRSLVKAPCHDCLSHGLTNRPPLPRKAKMSIDFSLFTSLRYDANLKQVRSQGAAHAGWNYENESPLYMMDLHRDRLLRAALHWKWDAVVDKLSGERGLRQLAQAAEDAVGRSETAPRRLRIVVSRDGHFTFQKFDVPTTGIGNLFPESLPAPGTAPCQNQPLVPPRLTVIVDDEGSCRSEFTHFKTTHRVVYDNAQARAGIGSINPAESTEVLVVNEQDGSIMEGSTTTPYFWRGARWITPPVSTGFDRHGGSGGNDGTSRRWALGRGIAVEQDIRADQLVDGEECYVSNGVRGFRAGVIRLRTTMVSAMNT</sequence>
<evidence type="ECO:0000313" key="2">
    <source>
        <dbReference type="EMBL" id="GAO14716.1"/>
    </source>
</evidence>
<dbReference type="Proteomes" id="UP000054053">
    <property type="component" value="Unassembled WGS sequence"/>
</dbReference>
<comment type="caution">
    <text evidence="2">The sequence shown here is derived from an EMBL/GenBank/DDBJ whole genome shotgun (WGS) entry which is preliminary data.</text>
</comment>
<name>A0A1B5KXH9_USTVR</name>
<dbReference type="InterPro" id="IPR043131">
    <property type="entry name" value="BCAT-like_N"/>
</dbReference>
<evidence type="ECO:0000313" key="3">
    <source>
        <dbReference type="Proteomes" id="UP000054053"/>
    </source>
</evidence>
<evidence type="ECO:0008006" key="4">
    <source>
        <dbReference type="Google" id="ProtNLM"/>
    </source>
</evidence>
<organism evidence="2 3">
    <name type="scientific">Ustilaginoidea virens</name>
    <name type="common">Rice false smut fungus</name>
    <name type="synonym">Villosiclava virens</name>
    <dbReference type="NCBI Taxonomy" id="1159556"/>
    <lineage>
        <taxon>Eukaryota</taxon>
        <taxon>Fungi</taxon>
        <taxon>Dikarya</taxon>
        <taxon>Ascomycota</taxon>
        <taxon>Pezizomycotina</taxon>
        <taxon>Sordariomycetes</taxon>
        <taxon>Hypocreomycetidae</taxon>
        <taxon>Hypocreales</taxon>
        <taxon>Clavicipitaceae</taxon>
        <taxon>Ustilaginoidea</taxon>
    </lineage>
</organism>
<feature type="region of interest" description="Disordered" evidence="1">
    <location>
        <begin position="1"/>
        <end position="32"/>
    </location>
</feature>
<dbReference type="SUPFAM" id="SSF56752">
    <property type="entry name" value="D-aminoacid aminotransferase-like PLP-dependent enzymes"/>
    <property type="match status" value="1"/>
</dbReference>
<protein>
    <recommendedName>
        <fullName evidence="4">Aminodeoxychorismate lyase</fullName>
    </recommendedName>
</protein>
<dbReference type="GO" id="GO:0003824">
    <property type="term" value="F:catalytic activity"/>
    <property type="evidence" value="ECO:0007669"/>
    <property type="project" value="InterPro"/>
</dbReference>
<accession>A0A1B5KXH9</accession>
<dbReference type="InterPro" id="IPR036038">
    <property type="entry name" value="Aminotransferase-like"/>
</dbReference>
<dbReference type="InterPro" id="IPR043132">
    <property type="entry name" value="BCAT-like_C"/>
</dbReference>
<dbReference type="AlphaFoldDB" id="A0A1B5KXH9"/>